<protein>
    <submittedName>
        <fullName evidence="10">Zinc finger CCCH domain-containing protein 29</fullName>
    </submittedName>
</protein>
<evidence type="ECO:0000256" key="2">
    <source>
        <dbReference type="ARBA" id="ARBA00022737"/>
    </source>
</evidence>
<feature type="domain" description="C3H1-type" evidence="9">
    <location>
        <begin position="237"/>
        <end position="264"/>
    </location>
</feature>
<dbReference type="PROSITE" id="PS50297">
    <property type="entry name" value="ANK_REP_REGION"/>
    <property type="match status" value="1"/>
</dbReference>
<keyword evidence="5" id="KW-0238">DNA-binding</keyword>
<dbReference type="Gene3D" id="1.25.40.20">
    <property type="entry name" value="Ankyrin repeat-containing domain"/>
    <property type="match status" value="1"/>
</dbReference>
<keyword evidence="1 7" id="KW-0479">Metal-binding</keyword>
<dbReference type="InterPro" id="IPR002110">
    <property type="entry name" value="Ankyrin_rpt"/>
</dbReference>
<keyword evidence="6" id="KW-0040">ANK repeat</keyword>
<reference evidence="10" key="1">
    <citation type="submission" date="2020-06" db="EMBL/GenBank/DDBJ databases">
        <authorList>
            <person name="Li T."/>
            <person name="Hu X."/>
            <person name="Zhang T."/>
            <person name="Song X."/>
            <person name="Zhang H."/>
            <person name="Dai N."/>
            <person name="Sheng W."/>
            <person name="Hou X."/>
            <person name="Wei L."/>
        </authorList>
    </citation>
    <scope>NUCLEOTIDE SEQUENCE</scope>
    <source>
        <strain evidence="10">KEN1</strain>
        <tissue evidence="10">Leaf</tissue>
    </source>
</reference>
<sequence>MCSGSKSEVCPFNLEMEAGFQEGKSVFLHKNCSKLLELAATDDLAGFVCEVEERVVMLMRGASEVLKYIIGTGKVDVNRACGSDGATALHCAAASGSWSSVEIVELLIDACGDISAVDACGKKPGDLIAPCVKSSSNSKRRMLEMLLNGTGSSRAEEGDEEEGSKTPQAMKEGAEKKEYPVDASLPDINTGIYGTDEFRMYNFKVKPCSRAYSHDWTECPFVHPGENARRRDPRKFNYTCVPCPEFKKGNCAKGDACEYAHGVFESWLHPAQYRTRLCKDETGCSRKVCFFAHKPEELRPLYASTGSAMPSPKSLSANSMDLTTLSPLSLGSPSLMLSNTSTPPISPSVNCSSPMGGSMWQNKVNLTPPTLQLPGSRLKTALSARDVELDMETLGLEKIRTQRQQQRQQLVEEMANLSSPYSRITDLKPTNLDDVFGSLDPSLLSHMQGLSPTINNTTSSQLQSPTGLQIRQNMNQLRASYPSNISSSPSRKPSAYGFDTSAAVAAAVMNSRSTAFTKRSQSFIDRAGVGYHPSLSGSANSPSLMPSKLSDWSSPNGKLDWGFNGDDANKLRKSASFGIRSGNAAAPAAMISSHVDEPDVSWVNSLVKDVPAGRTRLYGAEQKRGGVHDIMPHWADQMYMEQEQMVA</sequence>
<dbReference type="PROSITE" id="PS50103">
    <property type="entry name" value="ZF_C3H1"/>
    <property type="match status" value="1"/>
</dbReference>
<evidence type="ECO:0000256" key="4">
    <source>
        <dbReference type="ARBA" id="ARBA00022833"/>
    </source>
</evidence>
<dbReference type="PANTHER" id="PTHR14493:SF86">
    <property type="entry name" value="ZINC FINGER CCCH DOMAIN-CONTAINING PROTEIN 47"/>
    <property type="match status" value="1"/>
</dbReference>
<dbReference type="AlphaFoldDB" id="A0AAW2TBZ7"/>
<dbReference type="PANTHER" id="PTHR14493">
    <property type="entry name" value="UNKEMPT FAMILY MEMBER"/>
    <property type="match status" value="1"/>
</dbReference>
<evidence type="ECO:0000256" key="6">
    <source>
        <dbReference type="PROSITE-ProRule" id="PRU00023"/>
    </source>
</evidence>
<feature type="zinc finger region" description="C3H1-type" evidence="7">
    <location>
        <begin position="237"/>
        <end position="264"/>
    </location>
</feature>
<evidence type="ECO:0000256" key="3">
    <source>
        <dbReference type="ARBA" id="ARBA00022771"/>
    </source>
</evidence>
<dbReference type="Gene3D" id="3.30.1370.210">
    <property type="match status" value="1"/>
</dbReference>
<evidence type="ECO:0000256" key="5">
    <source>
        <dbReference type="ARBA" id="ARBA00023125"/>
    </source>
</evidence>
<proteinExistence type="predicted"/>
<dbReference type="InterPro" id="IPR057444">
    <property type="entry name" value="Znf-CCCH_AtC3H23-like"/>
</dbReference>
<dbReference type="SMART" id="SM00356">
    <property type="entry name" value="ZnF_C3H1"/>
    <property type="match status" value="2"/>
</dbReference>
<accession>A0AAW2TBZ7</accession>
<evidence type="ECO:0000313" key="10">
    <source>
        <dbReference type="EMBL" id="KAL0401216.1"/>
    </source>
</evidence>
<comment type="caution">
    <text evidence="10">The sequence shown here is derived from an EMBL/GenBank/DDBJ whole genome shotgun (WGS) entry which is preliminary data.</text>
</comment>
<reference evidence="10" key="2">
    <citation type="journal article" date="2024" name="Plant">
        <title>Genomic evolution and insights into agronomic trait innovations of Sesamum species.</title>
        <authorList>
            <person name="Miao H."/>
            <person name="Wang L."/>
            <person name="Qu L."/>
            <person name="Liu H."/>
            <person name="Sun Y."/>
            <person name="Le M."/>
            <person name="Wang Q."/>
            <person name="Wei S."/>
            <person name="Zheng Y."/>
            <person name="Lin W."/>
            <person name="Duan Y."/>
            <person name="Cao H."/>
            <person name="Xiong S."/>
            <person name="Wang X."/>
            <person name="Wei L."/>
            <person name="Li C."/>
            <person name="Ma Q."/>
            <person name="Ju M."/>
            <person name="Zhao R."/>
            <person name="Li G."/>
            <person name="Mu C."/>
            <person name="Tian Q."/>
            <person name="Mei H."/>
            <person name="Zhang T."/>
            <person name="Gao T."/>
            <person name="Zhang H."/>
        </authorList>
    </citation>
    <scope>NUCLEOTIDE SEQUENCE</scope>
    <source>
        <strain evidence="10">KEN1</strain>
    </source>
</reference>
<name>A0AAW2TBZ7_9LAMI</name>
<gene>
    <name evidence="10" type="ORF">Slati_4151500</name>
</gene>
<feature type="repeat" description="ANK" evidence="6">
    <location>
        <begin position="84"/>
        <end position="119"/>
    </location>
</feature>
<keyword evidence="3 7" id="KW-0863">Zinc-finger</keyword>
<organism evidence="10">
    <name type="scientific">Sesamum latifolium</name>
    <dbReference type="NCBI Taxonomy" id="2727402"/>
    <lineage>
        <taxon>Eukaryota</taxon>
        <taxon>Viridiplantae</taxon>
        <taxon>Streptophyta</taxon>
        <taxon>Embryophyta</taxon>
        <taxon>Tracheophyta</taxon>
        <taxon>Spermatophyta</taxon>
        <taxon>Magnoliopsida</taxon>
        <taxon>eudicotyledons</taxon>
        <taxon>Gunneridae</taxon>
        <taxon>Pentapetalae</taxon>
        <taxon>asterids</taxon>
        <taxon>lamiids</taxon>
        <taxon>Lamiales</taxon>
        <taxon>Pedaliaceae</taxon>
        <taxon>Sesamum</taxon>
    </lineage>
</organism>
<keyword evidence="4 7" id="KW-0862">Zinc</keyword>
<dbReference type="SMART" id="SM00248">
    <property type="entry name" value="ANK"/>
    <property type="match status" value="1"/>
</dbReference>
<evidence type="ECO:0000256" key="1">
    <source>
        <dbReference type="ARBA" id="ARBA00022723"/>
    </source>
</evidence>
<dbReference type="Pfam" id="PF25512">
    <property type="entry name" value="zf-CCCH_AtC3H23"/>
    <property type="match status" value="1"/>
</dbReference>
<evidence type="ECO:0000256" key="8">
    <source>
        <dbReference type="SAM" id="MobiDB-lite"/>
    </source>
</evidence>
<dbReference type="GO" id="GO:0003677">
    <property type="term" value="F:DNA binding"/>
    <property type="evidence" value="ECO:0007669"/>
    <property type="project" value="UniProtKB-KW"/>
</dbReference>
<dbReference type="PROSITE" id="PS50088">
    <property type="entry name" value="ANK_REPEAT"/>
    <property type="match status" value="1"/>
</dbReference>
<evidence type="ECO:0000259" key="9">
    <source>
        <dbReference type="PROSITE" id="PS50103"/>
    </source>
</evidence>
<dbReference type="InterPro" id="IPR036770">
    <property type="entry name" value="Ankyrin_rpt-contain_sf"/>
</dbReference>
<dbReference type="Pfam" id="PF13637">
    <property type="entry name" value="Ank_4"/>
    <property type="match status" value="1"/>
</dbReference>
<feature type="region of interest" description="Disordered" evidence="8">
    <location>
        <begin position="148"/>
        <end position="176"/>
    </location>
</feature>
<dbReference type="InterPro" id="IPR000571">
    <property type="entry name" value="Znf_CCCH"/>
</dbReference>
<evidence type="ECO:0000256" key="7">
    <source>
        <dbReference type="PROSITE-ProRule" id="PRU00723"/>
    </source>
</evidence>
<dbReference type="SUPFAM" id="SSF48403">
    <property type="entry name" value="Ankyrin repeat"/>
    <property type="match status" value="1"/>
</dbReference>
<dbReference type="GO" id="GO:0006355">
    <property type="term" value="P:regulation of DNA-templated transcription"/>
    <property type="evidence" value="ECO:0007669"/>
    <property type="project" value="UniProtKB-ARBA"/>
</dbReference>
<dbReference type="FunFam" id="3.30.1370.210:FF:000009">
    <property type="entry name" value="Zinc finger CCCH domain-containing protein 66"/>
    <property type="match status" value="1"/>
</dbReference>
<dbReference type="EMBL" id="JACGWN010000015">
    <property type="protein sequence ID" value="KAL0401216.1"/>
    <property type="molecule type" value="Genomic_DNA"/>
</dbReference>
<keyword evidence="2" id="KW-0677">Repeat</keyword>
<dbReference type="GO" id="GO:0008270">
    <property type="term" value="F:zinc ion binding"/>
    <property type="evidence" value="ECO:0007669"/>
    <property type="project" value="UniProtKB-KW"/>
</dbReference>
<dbReference type="InterPro" id="IPR045234">
    <property type="entry name" value="Unkempt-like"/>
</dbReference>